<dbReference type="PRINTS" id="PR00418">
    <property type="entry name" value="TPI2FAMILY"/>
</dbReference>
<evidence type="ECO:0000256" key="9">
    <source>
        <dbReference type="ARBA" id="ARBA00022840"/>
    </source>
</evidence>
<feature type="compositionally biased region" description="Low complexity" evidence="15">
    <location>
        <begin position="896"/>
        <end position="918"/>
    </location>
</feature>
<dbReference type="GO" id="GO:0005654">
    <property type="term" value="C:nucleoplasm"/>
    <property type="evidence" value="ECO:0007669"/>
    <property type="project" value="UniProtKB-SubCell"/>
</dbReference>
<keyword evidence="12 14" id="KW-0413">Isomerase</keyword>
<feature type="compositionally biased region" description="Basic residues" evidence="15">
    <location>
        <begin position="826"/>
        <end position="837"/>
    </location>
</feature>
<feature type="active site" description="O-(5'-phospho-DNA)-tyrosine intermediate" evidence="14">
    <location>
        <position position="316"/>
    </location>
</feature>
<feature type="compositionally biased region" description="Basic and acidic residues" evidence="15">
    <location>
        <begin position="838"/>
        <end position="865"/>
    </location>
</feature>
<dbReference type="OrthoDB" id="276498at2759"/>
<dbReference type="FunFam" id="1.10.268.10:FF:000002">
    <property type="entry name" value="DNA topoisomerase 2"/>
    <property type="match status" value="1"/>
</dbReference>
<keyword evidence="13" id="KW-0539">Nucleus</keyword>
<keyword evidence="9" id="KW-0067">ATP-binding</keyword>
<dbReference type="InterPro" id="IPR013758">
    <property type="entry name" value="Topo_IIA_A/C_ab"/>
</dbReference>
<dbReference type="Gene3D" id="3.40.50.670">
    <property type="match status" value="1"/>
</dbReference>
<evidence type="ECO:0000256" key="5">
    <source>
        <dbReference type="ARBA" id="ARBA00011080"/>
    </source>
</evidence>
<evidence type="ECO:0000256" key="10">
    <source>
        <dbReference type="ARBA" id="ARBA00023029"/>
    </source>
</evidence>
<dbReference type="Pfam" id="PF01751">
    <property type="entry name" value="Toprim"/>
    <property type="match status" value="1"/>
</dbReference>
<dbReference type="PROSITE" id="PS52040">
    <property type="entry name" value="TOPO_IIA"/>
    <property type="match status" value="1"/>
</dbReference>
<dbReference type="GO" id="GO:0006265">
    <property type="term" value="P:DNA topological change"/>
    <property type="evidence" value="ECO:0007669"/>
    <property type="project" value="UniProtKB-UniRule"/>
</dbReference>
<evidence type="ECO:0000256" key="2">
    <source>
        <dbReference type="ARBA" id="ARBA00001946"/>
    </source>
</evidence>
<gene>
    <name evidence="18" type="ORF">EB796_010446</name>
</gene>
<evidence type="ECO:0000256" key="6">
    <source>
        <dbReference type="ARBA" id="ARBA00012895"/>
    </source>
</evidence>
<dbReference type="PROSITE" id="PS50880">
    <property type="entry name" value="TOPRIM"/>
    <property type="match status" value="1"/>
</dbReference>
<dbReference type="GO" id="GO:0005524">
    <property type="term" value="F:ATP binding"/>
    <property type="evidence" value="ECO:0007669"/>
    <property type="project" value="UniProtKB-KW"/>
</dbReference>
<protein>
    <recommendedName>
        <fullName evidence="6">DNA topoisomerase (ATP-hydrolyzing)</fullName>
        <ecNumber evidence="6">5.6.2.2</ecNumber>
    </recommendedName>
</protein>
<dbReference type="GO" id="GO:0000819">
    <property type="term" value="P:sister chromatid segregation"/>
    <property type="evidence" value="ECO:0007669"/>
    <property type="project" value="TreeGrafter"/>
</dbReference>
<dbReference type="PRINTS" id="PR01158">
    <property type="entry name" value="TOPISMRASEII"/>
</dbReference>
<evidence type="ECO:0000259" key="16">
    <source>
        <dbReference type="PROSITE" id="PS50880"/>
    </source>
</evidence>
<feature type="compositionally biased region" description="Polar residues" evidence="15">
    <location>
        <begin position="995"/>
        <end position="1005"/>
    </location>
</feature>
<dbReference type="GO" id="GO:0003918">
    <property type="term" value="F:DNA topoisomerase type II (double strand cut, ATP-hydrolyzing) activity"/>
    <property type="evidence" value="ECO:0007669"/>
    <property type="project" value="UniProtKB-EC"/>
</dbReference>
<organism evidence="18 19">
    <name type="scientific">Bugula neritina</name>
    <name type="common">Brown bryozoan</name>
    <name type="synonym">Sertularia neritina</name>
    <dbReference type="NCBI Taxonomy" id="10212"/>
    <lineage>
        <taxon>Eukaryota</taxon>
        <taxon>Metazoa</taxon>
        <taxon>Spiralia</taxon>
        <taxon>Lophotrochozoa</taxon>
        <taxon>Bryozoa</taxon>
        <taxon>Gymnolaemata</taxon>
        <taxon>Cheilostomatida</taxon>
        <taxon>Flustrina</taxon>
        <taxon>Buguloidea</taxon>
        <taxon>Bugulidae</taxon>
        <taxon>Bugula</taxon>
    </lineage>
</organism>
<dbReference type="InterPro" id="IPR002205">
    <property type="entry name" value="Topo_IIA_dom_A"/>
</dbReference>
<dbReference type="InterPro" id="IPR013760">
    <property type="entry name" value="Topo_IIA-like_dom_sf"/>
</dbReference>
<sequence length="1102" mass="123924">MLNVREASHKQIMDNAEINNIIKILGLQYKLKYVDYDDVRKLRYGKVMIMTDQDQDGSHIKGLLINFIHTNWPNLLKHNFLVEFITPIVKASKNKKEYPFYSLPEFEEWKSNTDNWHTYKIKYYKGLGTSTSKEAKEYFSDMTRHKIPFRYSGADDDTSIQLAFSKKYIEERKTWLTNWMQARKSRHELGLSQDFLYGKDTKRITYSEFVNKELVLFSNLDNERSIPCLVDGLKPGQRKVLFTCLKRNLTKELKVAQLAGSVAEISAYHHGEASLMSTIVNLAQDFVGSNNLNLLEPVGQFGTRLHGGKDSASPRYIFTCLNELTRLLFHQHDDAVLSYLNDDGQSIEPEWYCPILPLVLINGASGIGTGWSTNIPNFDVREVAANVRRLIKHEEPVEMKPSYKGFNGTIEFLENQRYVANGEIAVLGTDSIEITELPVGTWTQSYKESVDYKEYHTDTTVRFVVKMSAEQFSKAEQQGFYSFFKLQSIINLSNMVLFDDCGILKQYESSHAILKEFYDVRLRMYSARKQYLDGMLEAEARKLSNQARFILEKIEGKIVIENKKKKDLIETLVKEGYDSDPVKAWKVSQSKERVVDGEGEEEESDPRSGTDFAYLLNMPLLNLTREKKEELLKQRDDKRQELDLLRSKTPSNLWEEDLDAFMAALEKYEAEAKKSAQKSEEANLTKQNKGGRFKSLKSDLFPSKYGQRVEPPLPKDKMRSNKTTRVKKEKTDPKQNKLDTFGFGGNDGDNDDIQEVTASDAKPKAAAKKLSAEQKPRKSSTVLTDSPSKKPKESKKKNPWETDSDDFDLSVSDLDDSVPLVSRQKVGARKAANVKKYKLSDHSSDDSDGSVDKIKPSSKEEDRDSSSSVGQVTPPKKSAKLSEKQTSPAKEPTSLAKKPTSPAKKTASPAKKTASSAKRVLESDDDIISLSGDDSESNSKKPAAKAPAAKPAARKPAARKPAAKKPDAAAKKRKPAAKKTDDKQPKLNFAKVTSKKSSPDSFTIDSSDDEDAATKKPAASKKPAANKKKPAASKRKKDSDSDSNLSDLQFQPKKKAAASKKAKNDDTLDFSLSDADTPVARRPTTARAKKPVSYFSDSEDSD</sequence>
<accession>A0A7J7JXT4</accession>
<evidence type="ECO:0000256" key="13">
    <source>
        <dbReference type="ARBA" id="ARBA00023242"/>
    </source>
</evidence>
<comment type="caution">
    <text evidence="18">The sequence shown here is derived from an EMBL/GenBank/DDBJ whole genome shotgun (WGS) entry which is preliminary data.</text>
</comment>
<comment type="cofactor">
    <cofactor evidence="2">
        <name>Mg(2+)</name>
        <dbReference type="ChEBI" id="CHEBI:18420"/>
    </cofactor>
</comment>
<feature type="compositionally biased region" description="Acidic residues" evidence="15">
    <location>
        <begin position="802"/>
        <end position="816"/>
    </location>
</feature>
<evidence type="ECO:0000256" key="8">
    <source>
        <dbReference type="ARBA" id="ARBA00022741"/>
    </source>
</evidence>
<evidence type="ECO:0000256" key="7">
    <source>
        <dbReference type="ARBA" id="ARBA00022723"/>
    </source>
</evidence>
<feature type="compositionally biased region" description="Basic and acidic residues" evidence="15">
    <location>
        <begin position="787"/>
        <end position="800"/>
    </location>
</feature>
<dbReference type="InterPro" id="IPR001241">
    <property type="entry name" value="Topo_IIA"/>
</dbReference>
<keyword evidence="7" id="KW-0479">Metal-binding</keyword>
<dbReference type="GO" id="GO:0000712">
    <property type="term" value="P:resolution of meiotic recombination intermediates"/>
    <property type="evidence" value="ECO:0007669"/>
    <property type="project" value="TreeGrafter"/>
</dbReference>
<dbReference type="CDD" id="cd00187">
    <property type="entry name" value="TOP4c"/>
    <property type="match status" value="1"/>
</dbReference>
<dbReference type="FunFam" id="3.90.199.10:FF:000002">
    <property type="entry name" value="DNA topoisomerase 2"/>
    <property type="match status" value="1"/>
</dbReference>
<evidence type="ECO:0000256" key="4">
    <source>
        <dbReference type="ARBA" id="ARBA00004642"/>
    </source>
</evidence>
<proteinExistence type="inferred from homology"/>
<dbReference type="Gene3D" id="3.30.1490.30">
    <property type="match status" value="1"/>
</dbReference>
<feature type="compositionally biased region" description="Low complexity" evidence="15">
    <location>
        <begin position="940"/>
        <end position="951"/>
    </location>
</feature>
<dbReference type="Gene3D" id="1.10.268.10">
    <property type="entry name" value="Topoisomerase, domain 3"/>
    <property type="match status" value="1"/>
</dbReference>
<dbReference type="PANTHER" id="PTHR10169:SF38">
    <property type="entry name" value="DNA TOPOISOMERASE 2"/>
    <property type="match status" value="1"/>
</dbReference>
<evidence type="ECO:0000256" key="12">
    <source>
        <dbReference type="ARBA" id="ARBA00023235"/>
    </source>
</evidence>
<dbReference type="InterPro" id="IPR031660">
    <property type="entry name" value="TOPRIM_C"/>
</dbReference>
<comment type="subcellular location">
    <subcellularLocation>
        <location evidence="3">Nucleus</location>
        <location evidence="3">Nucleolus</location>
    </subcellularLocation>
    <subcellularLocation>
        <location evidence="4">Nucleus</location>
        <location evidence="4">Nucleoplasm</location>
    </subcellularLocation>
</comment>
<dbReference type="Pfam" id="PF08070">
    <property type="entry name" value="DTHCT"/>
    <property type="match status" value="1"/>
</dbReference>
<dbReference type="Pfam" id="PF16898">
    <property type="entry name" value="TOPRIM_C"/>
    <property type="match status" value="1"/>
</dbReference>
<comment type="catalytic activity">
    <reaction evidence="1 14">
        <text>ATP-dependent breakage, passage and rejoining of double-stranded DNA.</text>
        <dbReference type="EC" id="5.6.2.2"/>
    </reaction>
</comment>
<evidence type="ECO:0000256" key="3">
    <source>
        <dbReference type="ARBA" id="ARBA00004604"/>
    </source>
</evidence>
<evidence type="ECO:0000256" key="11">
    <source>
        <dbReference type="ARBA" id="ARBA00023125"/>
    </source>
</evidence>
<dbReference type="PANTHER" id="PTHR10169">
    <property type="entry name" value="DNA TOPOISOMERASE/GYRASE"/>
    <property type="match status" value="1"/>
</dbReference>
<dbReference type="InterPro" id="IPR012542">
    <property type="entry name" value="DTHCT"/>
</dbReference>
<dbReference type="Gene3D" id="3.30.1360.40">
    <property type="match status" value="1"/>
</dbReference>
<dbReference type="SMART" id="SM00434">
    <property type="entry name" value="TOP4c"/>
    <property type="match status" value="1"/>
</dbReference>
<dbReference type="Proteomes" id="UP000593567">
    <property type="component" value="Unassembled WGS sequence"/>
</dbReference>
<dbReference type="SMART" id="SM00433">
    <property type="entry name" value="TOP2c"/>
    <property type="match status" value="1"/>
</dbReference>
<reference evidence="18" key="1">
    <citation type="submission" date="2020-06" db="EMBL/GenBank/DDBJ databases">
        <title>Draft genome of Bugula neritina, a colonial animal packing powerful symbionts and potential medicines.</title>
        <authorList>
            <person name="Rayko M."/>
        </authorList>
    </citation>
    <scope>NUCLEOTIDE SEQUENCE [LARGE SCALE GENOMIC DNA]</scope>
    <source>
        <strain evidence="18">Kwan_BN1</strain>
    </source>
</reference>
<dbReference type="EMBL" id="VXIV02001632">
    <property type="protein sequence ID" value="KAF6031210.1"/>
    <property type="molecule type" value="Genomic_DNA"/>
</dbReference>
<keyword evidence="19" id="KW-1185">Reference proteome</keyword>
<dbReference type="Gene3D" id="3.90.199.10">
    <property type="entry name" value="Topoisomerase II, domain 5"/>
    <property type="match status" value="1"/>
</dbReference>
<dbReference type="FunFam" id="3.30.1490.30:FF:000001">
    <property type="entry name" value="DNA topoisomerase 2"/>
    <property type="match status" value="1"/>
</dbReference>
<dbReference type="SUPFAM" id="SSF56719">
    <property type="entry name" value="Type II DNA topoisomerase"/>
    <property type="match status" value="1"/>
</dbReference>
<feature type="compositionally biased region" description="Basic residues" evidence="15">
    <location>
        <begin position="1052"/>
        <end position="1061"/>
    </location>
</feature>
<dbReference type="GO" id="GO:0046872">
    <property type="term" value="F:metal ion binding"/>
    <property type="evidence" value="ECO:0007669"/>
    <property type="project" value="UniProtKB-KW"/>
</dbReference>
<keyword evidence="11 14" id="KW-0238">DNA-binding</keyword>
<evidence type="ECO:0000256" key="1">
    <source>
        <dbReference type="ARBA" id="ARBA00000185"/>
    </source>
</evidence>
<dbReference type="Pfam" id="PF00521">
    <property type="entry name" value="DNA_topoisoIV"/>
    <property type="match status" value="1"/>
</dbReference>
<dbReference type="InterPro" id="IPR006171">
    <property type="entry name" value="TOPRIM_dom"/>
</dbReference>
<keyword evidence="10 14" id="KW-0799">Topoisomerase</keyword>
<evidence type="ECO:0000256" key="14">
    <source>
        <dbReference type="PROSITE-ProRule" id="PRU01384"/>
    </source>
</evidence>
<evidence type="ECO:0000313" key="18">
    <source>
        <dbReference type="EMBL" id="KAF6031210.1"/>
    </source>
</evidence>
<evidence type="ECO:0000256" key="15">
    <source>
        <dbReference type="SAM" id="MobiDB-lite"/>
    </source>
</evidence>
<feature type="domain" description="Toprim" evidence="16">
    <location>
        <begin position="1"/>
        <end position="83"/>
    </location>
</feature>
<dbReference type="AlphaFoldDB" id="A0A7J7JXT4"/>
<evidence type="ECO:0000259" key="17">
    <source>
        <dbReference type="PROSITE" id="PS52040"/>
    </source>
</evidence>
<dbReference type="FunFam" id="3.40.50.670:FF:000001">
    <property type="entry name" value="DNA topoisomerase 2"/>
    <property type="match status" value="2"/>
</dbReference>
<feature type="region of interest" description="Disordered" evidence="15">
    <location>
        <begin position="591"/>
        <end position="610"/>
    </location>
</feature>
<dbReference type="InterPro" id="IPR001154">
    <property type="entry name" value="TopoII_euk"/>
</dbReference>
<dbReference type="GO" id="GO:0005730">
    <property type="term" value="C:nucleolus"/>
    <property type="evidence" value="ECO:0007669"/>
    <property type="project" value="UniProtKB-SubCell"/>
</dbReference>
<feature type="compositionally biased region" description="Basic residues" evidence="15">
    <location>
        <begin position="1024"/>
        <end position="1036"/>
    </location>
</feature>
<dbReference type="GO" id="GO:0003677">
    <property type="term" value="F:DNA binding"/>
    <property type="evidence" value="ECO:0007669"/>
    <property type="project" value="UniProtKB-UniRule"/>
</dbReference>
<dbReference type="InterPro" id="IPR013759">
    <property type="entry name" value="Topo_IIA_B_C"/>
</dbReference>
<name>A0A7J7JXT4_BUGNE</name>
<dbReference type="EC" id="5.6.2.2" evidence="6"/>
<feature type="region of interest" description="Disordered" evidence="15">
    <location>
        <begin position="675"/>
        <end position="1102"/>
    </location>
</feature>
<feature type="compositionally biased region" description="Basic residues" evidence="15">
    <location>
        <begin position="952"/>
        <end position="963"/>
    </location>
</feature>
<comment type="similarity">
    <text evidence="5">Belongs to the type II topoisomerase family.</text>
</comment>
<dbReference type="InterPro" id="IPR050634">
    <property type="entry name" value="DNA_Topoisomerase_II"/>
</dbReference>
<dbReference type="InterPro" id="IPR013757">
    <property type="entry name" value="Topo_IIA_A_a_sf"/>
</dbReference>
<keyword evidence="8" id="KW-0547">Nucleotide-binding</keyword>
<feature type="domain" description="Topo IIA-type catalytic" evidence="17">
    <location>
        <begin position="226"/>
        <end position="658"/>
    </location>
</feature>
<evidence type="ECO:0000313" key="19">
    <source>
        <dbReference type="Proteomes" id="UP000593567"/>
    </source>
</evidence>